<dbReference type="OrthoDB" id="280897at2"/>
<gene>
    <name evidence="1" type="ORF">SAMN05216212_1972</name>
</gene>
<keyword evidence="2" id="KW-1185">Reference proteome</keyword>
<sequence>MDRAVRLEFFLVTVVTALTTLLVQGAVAQGVTAGAADSKGYLHDRPWIMPFDVNQRYRPAGHDQQPPGEPSQLDIYEFAWQSFIALNWPYRVGGLRGEPDPRARLAPISNTPDPERVVVWETYMSPETVFVHPQQWPVVWGQPDFTGLQRVATPPCYTGDYAYGTPFAPGINQPYTNANVPTGPVVDQNRRYLRVEVTQSQPYFSYIKQFGYYDADTQARVVQNYIDYANNNNATPPVAQRPGDPARRFFQPVPAGNEFYIDSLPPWAQQGMTEVKAAWKVLKTEGEDADIPGRYFRRLLQFPLPDGSMSEPTLMGLVGFHIHRVTPFGHLPSTFEHIDNVKVGRKLFDPLPRPARPALNPGGDYGRPAKYPNGYEVNGQGGVANVIPAPYKAGDMLVPEAEREMVNVSRVTPIPPDVQVVNYKYQTLLRDSVWSYYQLIGTQNKNLREPNPHLGPGIPGPQHSNVQNLVNTTLETYTQKGFSCARCHLDAFPHGVDSFPPYEERFENLHVMSFLLLNAKPGSQPPDRFECLRPGY</sequence>
<dbReference type="STRING" id="658219.SAMN05216212_1972"/>
<organism evidence="1 2">
    <name type="scientific">Microbulbifer yueqingensis</name>
    <dbReference type="NCBI Taxonomy" id="658219"/>
    <lineage>
        <taxon>Bacteria</taxon>
        <taxon>Pseudomonadati</taxon>
        <taxon>Pseudomonadota</taxon>
        <taxon>Gammaproteobacteria</taxon>
        <taxon>Cellvibrionales</taxon>
        <taxon>Microbulbiferaceae</taxon>
        <taxon>Microbulbifer</taxon>
    </lineage>
</organism>
<proteinExistence type="predicted"/>
<dbReference type="Proteomes" id="UP000199305">
    <property type="component" value="Unassembled WGS sequence"/>
</dbReference>
<accession>A0A1G9AE09</accession>
<evidence type="ECO:0000313" key="1">
    <source>
        <dbReference type="EMBL" id="SDK25607.1"/>
    </source>
</evidence>
<evidence type="ECO:0000313" key="2">
    <source>
        <dbReference type="Proteomes" id="UP000199305"/>
    </source>
</evidence>
<dbReference type="AlphaFoldDB" id="A0A1G9AE09"/>
<reference evidence="2" key="1">
    <citation type="submission" date="2016-10" db="EMBL/GenBank/DDBJ databases">
        <authorList>
            <person name="Varghese N."/>
            <person name="Submissions S."/>
        </authorList>
    </citation>
    <scope>NUCLEOTIDE SEQUENCE [LARGE SCALE GENOMIC DNA]</scope>
    <source>
        <strain evidence="2">CGMCC 1.10658</strain>
    </source>
</reference>
<name>A0A1G9AE09_9GAMM</name>
<dbReference type="EMBL" id="FNFH01000003">
    <property type="protein sequence ID" value="SDK25607.1"/>
    <property type="molecule type" value="Genomic_DNA"/>
</dbReference>
<protein>
    <submittedName>
        <fullName evidence="1">Uncharacterized protein</fullName>
    </submittedName>
</protein>
<dbReference type="RefSeq" id="WP_091512718.1">
    <property type="nucleotide sequence ID" value="NZ_FNFH01000003.1"/>
</dbReference>